<name>A0A9D1JU48_9FIRM</name>
<keyword evidence="1" id="KW-0472">Membrane</keyword>
<organism evidence="2 3">
    <name type="scientific">Candidatus Scatomorpha merdipullorum</name>
    <dbReference type="NCBI Taxonomy" id="2840927"/>
    <lineage>
        <taxon>Bacteria</taxon>
        <taxon>Bacillati</taxon>
        <taxon>Bacillota</taxon>
        <taxon>Clostridia</taxon>
        <taxon>Eubacteriales</taxon>
        <taxon>Candidatus Scatomorpha</taxon>
    </lineage>
</organism>
<evidence type="ECO:0000256" key="1">
    <source>
        <dbReference type="SAM" id="Phobius"/>
    </source>
</evidence>
<reference evidence="2" key="2">
    <citation type="journal article" date="2021" name="PeerJ">
        <title>Extensive microbial diversity within the chicken gut microbiome revealed by metagenomics and culture.</title>
        <authorList>
            <person name="Gilroy R."/>
            <person name="Ravi A."/>
            <person name="Getino M."/>
            <person name="Pursley I."/>
            <person name="Horton D.L."/>
            <person name="Alikhan N.F."/>
            <person name="Baker D."/>
            <person name="Gharbi K."/>
            <person name="Hall N."/>
            <person name="Watson M."/>
            <person name="Adriaenssens E.M."/>
            <person name="Foster-Nyarko E."/>
            <person name="Jarju S."/>
            <person name="Secka A."/>
            <person name="Antonio M."/>
            <person name="Oren A."/>
            <person name="Chaudhuri R.R."/>
            <person name="La Ragione R."/>
            <person name="Hildebrand F."/>
            <person name="Pallen M.J."/>
        </authorList>
    </citation>
    <scope>NUCLEOTIDE SEQUENCE</scope>
    <source>
        <strain evidence="2">ChiHjej10B9-9673</strain>
    </source>
</reference>
<gene>
    <name evidence="2" type="ORF">IAC18_00920</name>
</gene>
<keyword evidence="1" id="KW-0812">Transmembrane</keyword>
<dbReference type="AlphaFoldDB" id="A0A9D1JU48"/>
<feature type="transmembrane region" description="Helical" evidence="1">
    <location>
        <begin position="100"/>
        <end position="117"/>
    </location>
</feature>
<protein>
    <submittedName>
        <fullName evidence="2">Uncharacterized protein</fullName>
    </submittedName>
</protein>
<dbReference type="Proteomes" id="UP000824001">
    <property type="component" value="Unassembled WGS sequence"/>
</dbReference>
<sequence>MKTLMRIVSVLTLIAGVISLVAGGMNTGVFYAGFGETLAAILTAVVVLLLMPGVLMDVICGLLGLRAAKRPGGSTAAIVFGVLAVIPGAVNIAISPSLQHVLGIMLPALYLICAIALKARKQEEEVK</sequence>
<reference evidence="2" key="1">
    <citation type="submission" date="2020-10" db="EMBL/GenBank/DDBJ databases">
        <authorList>
            <person name="Gilroy R."/>
        </authorList>
    </citation>
    <scope>NUCLEOTIDE SEQUENCE</scope>
    <source>
        <strain evidence="2">ChiHjej10B9-9673</strain>
    </source>
</reference>
<feature type="transmembrane region" description="Helical" evidence="1">
    <location>
        <begin position="75"/>
        <end position="94"/>
    </location>
</feature>
<accession>A0A9D1JU48</accession>
<proteinExistence type="predicted"/>
<evidence type="ECO:0000313" key="3">
    <source>
        <dbReference type="Proteomes" id="UP000824001"/>
    </source>
</evidence>
<dbReference type="EMBL" id="DVJK01000028">
    <property type="protein sequence ID" value="HIS66100.1"/>
    <property type="molecule type" value="Genomic_DNA"/>
</dbReference>
<comment type="caution">
    <text evidence="2">The sequence shown here is derived from an EMBL/GenBank/DDBJ whole genome shotgun (WGS) entry which is preliminary data.</text>
</comment>
<keyword evidence="1" id="KW-1133">Transmembrane helix</keyword>
<feature type="transmembrane region" description="Helical" evidence="1">
    <location>
        <begin position="39"/>
        <end position="63"/>
    </location>
</feature>
<evidence type="ECO:0000313" key="2">
    <source>
        <dbReference type="EMBL" id="HIS66100.1"/>
    </source>
</evidence>